<dbReference type="EMBL" id="CP042469">
    <property type="protein sequence ID" value="QOX65556.1"/>
    <property type="molecule type" value="Genomic_DNA"/>
</dbReference>
<dbReference type="Proteomes" id="UP000594014">
    <property type="component" value="Chromosome"/>
</dbReference>
<evidence type="ECO:0000313" key="1">
    <source>
        <dbReference type="EMBL" id="QOX65556.1"/>
    </source>
</evidence>
<accession>A0ACD1AGT7</accession>
<organism evidence="1 2">
    <name type="scientific">Anoxybacterium hadale</name>
    <dbReference type="NCBI Taxonomy" id="3408580"/>
    <lineage>
        <taxon>Bacteria</taxon>
        <taxon>Bacillati</taxon>
        <taxon>Bacillota</taxon>
        <taxon>Clostridia</taxon>
        <taxon>Peptostreptococcales</taxon>
        <taxon>Anaerovoracaceae</taxon>
        <taxon>Anoxybacterium</taxon>
    </lineage>
</organism>
<gene>
    <name evidence="1" type="ORF">FRZ06_20405</name>
</gene>
<protein>
    <submittedName>
        <fullName evidence="1">AI-2E family transporter</fullName>
    </submittedName>
</protein>
<reference evidence="1" key="1">
    <citation type="submission" date="2019-08" db="EMBL/GenBank/DDBJ databases">
        <title>Genome sequence of Clostridiales bacterium MT110.</title>
        <authorList>
            <person name="Cao J."/>
        </authorList>
    </citation>
    <scope>NUCLEOTIDE SEQUENCE</scope>
    <source>
        <strain evidence="1">MT110</strain>
    </source>
</reference>
<proteinExistence type="predicted"/>
<sequence>MSKFKEMLSDWKYIKFCMYVVFTSALLYVLYFFIKNFNMVITGISNMLGSVLTAFAPLITGLILAYLLSPLVEFINKKLISKLFINLPSDPIKLEKRLGLQRTISILITFLLIFLIICVIIYAFAFLIVGDLVFTSLQNMLDSIVNYFMKYESSFKSWIDAIPNNTGIEERIQEFANQAISWVSKNFSTAAVFRFITNISGSILNTVLGIVVSIYLLKDKEFFLRLWRKLLHLILPMKANAVVTETLSDINQVVSQFLRGQLLDALFIAILSSIGLSLIGLDFAVFIGCFAGLCNIIPYFGPIISTVPAAMIGFMTGGVSQGLLAILVLVIIQQIDANFLYPRVVGSSTGLHPLFILISVTVGGYYAGIIGMILAVPIAAIIKVLIMKRLDSVD</sequence>
<evidence type="ECO:0000313" key="2">
    <source>
        <dbReference type="Proteomes" id="UP000594014"/>
    </source>
</evidence>
<keyword evidence="2" id="KW-1185">Reference proteome</keyword>
<name>A0ACD1AGT7_9FIRM</name>